<organism evidence="2 3">
    <name type="scientific">Cystobacter fuscus (strain ATCC 25194 / DSM 2262 / NBRC 100088 / M29)</name>
    <dbReference type="NCBI Taxonomy" id="1242864"/>
    <lineage>
        <taxon>Bacteria</taxon>
        <taxon>Pseudomonadati</taxon>
        <taxon>Myxococcota</taxon>
        <taxon>Myxococcia</taxon>
        <taxon>Myxococcales</taxon>
        <taxon>Cystobacterineae</taxon>
        <taxon>Archangiaceae</taxon>
        <taxon>Cystobacter</taxon>
    </lineage>
</organism>
<gene>
    <name evidence="2" type="ORF">D187_003329</name>
</gene>
<evidence type="ECO:0000313" key="2">
    <source>
        <dbReference type="EMBL" id="EPX58952.1"/>
    </source>
</evidence>
<protein>
    <submittedName>
        <fullName evidence="2">Uncharacterized protein</fullName>
    </submittedName>
</protein>
<dbReference type="AlphaFoldDB" id="S9P9J5"/>
<dbReference type="Proteomes" id="UP000011682">
    <property type="component" value="Unassembled WGS sequence"/>
</dbReference>
<accession>S9P9J5</accession>
<sequence length="45" mass="4865">MPGAPRAPRGHDANMTSDVPPTFHPERRGTTSQVPFSVRTSPSFS</sequence>
<feature type="region of interest" description="Disordered" evidence="1">
    <location>
        <begin position="1"/>
        <end position="45"/>
    </location>
</feature>
<proteinExistence type="predicted"/>
<name>S9P9J5_CYSF2</name>
<comment type="caution">
    <text evidence="2">The sequence shown here is derived from an EMBL/GenBank/DDBJ whole genome shotgun (WGS) entry which is preliminary data.</text>
</comment>
<reference evidence="2" key="1">
    <citation type="submission" date="2013-05" db="EMBL/GenBank/DDBJ databases">
        <title>Genome assembly of Cystobacter fuscus DSM 2262.</title>
        <authorList>
            <person name="Sharma G."/>
            <person name="Khatri I."/>
            <person name="Kaur C."/>
            <person name="Mayilraj S."/>
            <person name="Subramanian S."/>
        </authorList>
    </citation>
    <scope>NUCLEOTIDE SEQUENCE [LARGE SCALE GENOMIC DNA]</scope>
    <source>
        <strain evidence="2">DSM 2262</strain>
    </source>
</reference>
<evidence type="ECO:0000313" key="3">
    <source>
        <dbReference type="Proteomes" id="UP000011682"/>
    </source>
</evidence>
<keyword evidence="3" id="KW-1185">Reference proteome</keyword>
<feature type="compositionally biased region" description="Polar residues" evidence="1">
    <location>
        <begin position="30"/>
        <end position="45"/>
    </location>
</feature>
<dbReference type="EMBL" id="ANAH02000020">
    <property type="protein sequence ID" value="EPX58952.1"/>
    <property type="molecule type" value="Genomic_DNA"/>
</dbReference>
<evidence type="ECO:0000256" key="1">
    <source>
        <dbReference type="SAM" id="MobiDB-lite"/>
    </source>
</evidence>